<dbReference type="PATRIC" id="fig|13690.10.peg.597"/>
<keyword evidence="1" id="KW-0732">Signal</keyword>
<feature type="chain" id="PRO_5014502821" description="DUF2501 domain-containing protein" evidence="1">
    <location>
        <begin position="21"/>
        <end position="110"/>
    </location>
</feature>
<dbReference type="Proteomes" id="UP000077262">
    <property type="component" value="Unassembled WGS sequence"/>
</dbReference>
<gene>
    <name evidence="3" type="ORF">AX777_04135</name>
    <name evidence="2" type="ORF">CP98_00571</name>
</gene>
<name>A0A084ET29_SPHYA</name>
<accession>A0A084ET29</accession>
<evidence type="ECO:0000313" key="4">
    <source>
        <dbReference type="Proteomes" id="UP000028534"/>
    </source>
</evidence>
<evidence type="ECO:0000313" key="5">
    <source>
        <dbReference type="Proteomes" id="UP000077262"/>
    </source>
</evidence>
<reference evidence="2 4" key="1">
    <citation type="submission" date="2014-03" db="EMBL/GenBank/DDBJ databases">
        <title>Genome sequence of Sphingobium yanoikuyae B1.</title>
        <authorList>
            <person name="Gan H.M."/>
            <person name="Gan H.Y."/>
            <person name="Savka M.A."/>
        </authorList>
    </citation>
    <scope>NUCLEOTIDE SEQUENCE [LARGE SCALE GENOMIC DNA]</scope>
    <source>
        <strain evidence="2 4">B1</strain>
    </source>
</reference>
<dbReference type="STRING" id="13690.AX777_04135"/>
<evidence type="ECO:0000256" key="1">
    <source>
        <dbReference type="SAM" id="SignalP"/>
    </source>
</evidence>
<evidence type="ECO:0000313" key="2">
    <source>
        <dbReference type="EMBL" id="KEZ21121.1"/>
    </source>
</evidence>
<proteinExistence type="predicted"/>
<dbReference type="Pfam" id="PF10696">
    <property type="entry name" value="DUF2501"/>
    <property type="match status" value="1"/>
</dbReference>
<evidence type="ECO:0000313" key="3">
    <source>
        <dbReference type="EMBL" id="OAH45832.1"/>
    </source>
</evidence>
<dbReference type="OrthoDB" id="7511047at2"/>
<protein>
    <recommendedName>
        <fullName evidence="6">DUF2501 domain-containing protein</fullName>
    </recommendedName>
</protein>
<sequence>MFRPILATSLILLAAGAGTAQLPSIVGMGADNAAGVLGYCVKNRLVDATSANAVLDKLNKKPGVKGSGAFKSGETGIIHAGKKDISLDSLKGDAKGKMCSMVLKQSASLL</sequence>
<feature type="signal peptide" evidence="1">
    <location>
        <begin position="1"/>
        <end position="20"/>
    </location>
</feature>
<organism evidence="2 4">
    <name type="scientific">Sphingobium yanoikuyae</name>
    <name type="common">Sphingomonas yanoikuyae</name>
    <dbReference type="NCBI Taxonomy" id="13690"/>
    <lineage>
        <taxon>Bacteria</taxon>
        <taxon>Pseudomonadati</taxon>
        <taxon>Pseudomonadota</taxon>
        <taxon>Alphaproteobacteria</taxon>
        <taxon>Sphingomonadales</taxon>
        <taxon>Sphingomonadaceae</taxon>
        <taxon>Sphingobium</taxon>
    </lineage>
</organism>
<dbReference type="EMBL" id="JGVR01000002">
    <property type="protein sequence ID" value="KEZ21121.1"/>
    <property type="molecule type" value="Genomic_DNA"/>
</dbReference>
<comment type="caution">
    <text evidence="2">The sequence shown here is derived from an EMBL/GenBank/DDBJ whole genome shotgun (WGS) entry which is preliminary data.</text>
</comment>
<reference evidence="3 5" key="2">
    <citation type="submission" date="2016-02" db="EMBL/GenBank/DDBJ databases">
        <authorList>
            <person name="Wen L."/>
            <person name="He K."/>
            <person name="Yang H."/>
        </authorList>
    </citation>
    <scope>NUCLEOTIDE SEQUENCE [LARGE SCALE GENOMIC DNA]</scope>
    <source>
        <strain evidence="3 5">CD09_2</strain>
    </source>
</reference>
<dbReference type="EMBL" id="LSTR01000022">
    <property type="protein sequence ID" value="OAH45832.1"/>
    <property type="molecule type" value="Genomic_DNA"/>
</dbReference>
<dbReference type="AlphaFoldDB" id="A0A084ET29"/>
<evidence type="ECO:0008006" key="6">
    <source>
        <dbReference type="Google" id="ProtNLM"/>
    </source>
</evidence>
<dbReference type="RefSeq" id="WP_017501395.1">
    <property type="nucleotide sequence ID" value="NZ_JBHIWD010000007.1"/>
</dbReference>
<dbReference type="InterPro" id="IPR019637">
    <property type="entry name" value="DUF2501"/>
</dbReference>
<dbReference type="Proteomes" id="UP000028534">
    <property type="component" value="Unassembled WGS sequence"/>
</dbReference>